<keyword evidence="3" id="KW-0804">Transcription</keyword>
<comment type="caution">
    <text evidence="5">The sequence shown here is derived from an EMBL/GenBank/DDBJ whole genome shotgun (WGS) entry which is preliminary data.</text>
</comment>
<dbReference type="PROSITE" id="PS00041">
    <property type="entry name" value="HTH_ARAC_FAMILY_1"/>
    <property type="match status" value="1"/>
</dbReference>
<dbReference type="Pfam" id="PF12833">
    <property type="entry name" value="HTH_18"/>
    <property type="match status" value="1"/>
</dbReference>
<dbReference type="PANTHER" id="PTHR11019:SF159">
    <property type="entry name" value="TRANSCRIPTIONAL REGULATOR-RELATED"/>
    <property type="match status" value="1"/>
</dbReference>
<dbReference type="GO" id="GO:0043565">
    <property type="term" value="F:sequence-specific DNA binding"/>
    <property type="evidence" value="ECO:0007669"/>
    <property type="project" value="InterPro"/>
</dbReference>
<name>A0A2N7VDN7_9BURK</name>
<sequence>MTSHAFHRQFSEPIDTGIRTFPQHYLLYASHGAFQLDTETRSWLLPPHRAALIAANTAIRVRAEKPATSASVLFDAAHMAVPSARCAVFRVSPLIREMVMHAVRWHETAARDDPAAAPFFISLGHIATEAARQPEALWFPRAVSNDLERALAFTLSMLTGPLSFADVAKAAKVSERTLNRRFADELSMTWSEFVQRARVVYATEQVVGTRRSLAAIAYDFGFASASKFSLAFRLVHGVPPVRYRELHKQLG</sequence>
<evidence type="ECO:0000256" key="3">
    <source>
        <dbReference type="ARBA" id="ARBA00023163"/>
    </source>
</evidence>
<dbReference type="RefSeq" id="WP_102648636.1">
    <property type="nucleotide sequence ID" value="NZ_PNYA01000033.1"/>
</dbReference>
<accession>A0A2N7VDN7</accession>
<dbReference type="SMART" id="SM00342">
    <property type="entry name" value="HTH_ARAC"/>
    <property type="match status" value="1"/>
</dbReference>
<feature type="domain" description="HTH araC/xylS-type" evidence="4">
    <location>
        <begin position="148"/>
        <end position="246"/>
    </location>
</feature>
<dbReference type="Gene3D" id="1.10.10.60">
    <property type="entry name" value="Homeodomain-like"/>
    <property type="match status" value="1"/>
</dbReference>
<dbReference type="SUPFAM" id="SSF46689">
    <property type="entry name" value="Homeodomain-like"/>
    <property type="match status" value="2"/>
</dbReference>
<evidence type="ECO:0000256" key="2">
    <source>
        <dbReference type="ARBA" id="ARBA00023125"/>
    </source>
</evidence>
<dbReference type="GO" id="GO:0003700">
    <property type="term" value="F:DNA-binding transcription factor activity"/>
    <property type="evidence" value="ECO:0007669"/>
    <property type="project" value="InterPro"/>
</dbReference>
<evidence type="ECO:0000256" key="1">
    <source>
        <dbReference type="ARBA" id="ARBA00023015"/>
    </source>
</evidence>
<dbReference type="AlphaFoldDB" id="A0A2N7VDN7"/>
<proteinExistence type="predicted"/>
<evidence type="ECO:0000313" key="5">
    <source>
        <dbReference type="EMBL" id="PMS15271.1"/>
    </source>
</evidence>
<dbReference type="PANTHER" id="PTHR11019">
    <property type="entry name" value="HTH-TYPE TRANSCRIPTIONAL REGULATOR NIMR"/>
    <property type="match status" value="1"/>
</dbReference>
<dbReference type="Proteomes" id="UP000235616">
    <property type="component" value="Unassembled WGS sequence"/>
</dbReference>
<reference evidence="5 6" key="1">
    <citation type="submission" date="2018-01" db="EMBL/GenBank/DDBJ databases">
        <title>Whole genome analyses suggest that Burkholderia sensu lato contains two further novel genera in the rhizoxinica-symbiotica group Mycetohabitans gen. nov., and Trinickia gen. nov.: implications for the evolution of diazotrophy and nodulation in the Burkholderiaceae.</title>
        <authorList>
            <person name="Estrada-de los Santos P."/>
            <person name="Palmer M."/>
            <person name="Chavez-Ramirez B."/>
            <person name="Beukes C."/>
            <person name="Steenkamp E.T."/>
            <person name="Hirsch A.M."/>
            <person name="Manyaka P."/>
            <person name="Maluk M."/>
            <person name="Lafos M."/>
            <person name="Crook M."/>
            <person name="Gross E."/>
            <person name="Simon M.F."/>
            <person name="Bueno dos Reis Junior F."/>
            <person name="Poole P.S."/>
            <person name="Venter S.N."/>
            <person name="James E.K."/>
        </authorList>
    </citation>
    <scope>NUCLEOTIDE SEQUENCE [LARGE SCALE GENOMIC DNA]</scope>
    <source>
        <strain evidence="5 6">GIMN1.004</strain>
    </source>
</reference>
<dbReference type="PROSITE" id="PS01124">
    <property type="entry name" value="HTH_ARAC_FAMILY_2"/>
    <property type="match status" value="1"/>
</dbReference>
<evidence type="ECO:0000313" key="6">
    <source>
        <dbReference type="Proteomes" id="UP000235616"/>
    </source>
</evidence>
<dbReference type="OrthoDB" id="9806768at2"/>
<gene>
    <name evidence="5" type="ORF">C0Z18_27680</name>
</gene>
<organism evidence="5 6">
    <name type="scientific">Trinickia dabaoshanensis</name>
    <dbReference type="NCBI Taxonomy" id="564714"/>
    <lineage>
        <taxon>Bacteria</taxon>
        <taxon>Pseudomonadati</taxon>
        <taxon>Pseudomonadota</taxon>
        <taxon>Betaproteobacteria</taxon>
        <taxon>Burkholderiales</taxon>
        <taxon>Burkholderiaceae</taxon>
        <taxon>Trinickia</taxon>
    </lineage>
</organism>
<keyword evidence="2" id="KW-0238">DNA-binding</keyword>
<evidence type="ECO:0000259" key="4">
    <source>
        <dbReference type="PROSITE" id="PS01124"/>
    </source>
</evidence>
<dbReference type="InterPro" id="IPR018060">
    <property type="entry name" value="HTH_AraC"/>
</dbReference>
<protein>
    <recommendedName>
        <fullName evidence="4">HTH araC/xylS-type domain-containing protein</fullName>
    </recommendedName>
</protein>
<dbReference type="InterPro" id="IPR009057">
    <property type="entry name" value="Homeodomain-like_sf"/>
</dbReference>
<keyword evidence="1" id="KW-0805">Transcription regulation</keyword>
<dbReference type="EMBL" id="PNYA01000033">
    <property type="protein sequence ID" value="PMS15271.1"/>
    <property type="molecule type" value="Genomic_DNA"/>
</dbReference>
<dbReference type="InterPro" id="IPR018062">
    <property type="entry name" value="HTH_AraC-typ_CS"/>
</dbReference>
<keyword evidence="6" id="KW-1185">Reference proteome</keyword>